<feature type="compositionally biased region" description="Low complexity" evidence="2">
    <location>
        <begin position="29"/>
        <end position="47"/>
    </location>
</feature>
<dbReference type="AlphaFoldDB" id="A0A2P6VK27"/>
<dbReference type="SMART" id="SM00368">
    <property type="entry name" value="LRR_RI"/>
    <property type="match status" value="1"/>
</dbReference>
<accession>A0A2P6VK27</accession>
<dbReference type="Proteomes" id="UP000239649">
    <property type="component" value="Unassembled WGS sequence"/>
</dbReference>
<evidence type="ECO:0000313" key="3">
    <source>
        <dbReference type="EMBL" id="PSC74449.1"/>
    </source>
</evidence>
<dbReference type="Gene3D" id="3.80.10.10">
    <property type="entry name" value="Ribonuclease Inhibitor"/>
    <property type="match status" value="1"/>
</dbReference>
<feature type="compositionally biased region" description="Gly residues" evidence="2">
    <location>
        <begin position="273"/>
        <end position="284"/>
    </location>
</feature>
<dbReference type="STRING" id="554055.A0A2P6VK27"/>
<feature type="compositionally biased region" description="Low complexity" evidence="2">
    <location>
        <begin position="228"/>
        <end position="238"/>
    </location>
</feature>
<organism evidence="3 4">
    <name type="scientific">Micractinium conductrix</name>
    <dbReference type="NCBI Taxonomy" id="554055"/>
    <lineage>
        <taxon>Eukaryota</taxon>
        <taxon>Viridiplantae</taxon>
        <taxon>Chlorophyta</taxon>
        <taxon>core chlorophytes</taxon>
        <taxon>Trebouxiophyceae</taxon>
        <taxon>Chlorellales</taxon>
        <taxon>Chlorellaceae</taxon>
        <taxon>Chlorella clade</taxon>
        <taxon>Micractinium</taxon>
    </lineage>
</organism>
<evidence type="ECO:0000313" key="4">
    <source>
        <dbReference type="Proteomes" id="UP000239649"/>
    </source>
</evidence>
<sequence length="708" mass="72435">MAVEMEIPSAALDEGAAGDTESDEEEELGSGSESSSSDSGAESGAKTTSKKKKKKKKKKSGGGGGGGGGAQPPVDPAARKEGERRYQEAVDQLSHNSEDSMWVKLGGCHLADGKLKKLCEALRGNTTVISLDLSGNQLTDEGAKVLAAALRDGRAPDLIDLDLTDNPQIGPESEGAAALRELQHERKTLKVAVGPSQPPAPPPKQQQPRSPKHGQQQGGGGQPPPPQQQQQQQQQQQGANGTLADTIKSNPVLNKYFAVGNEEAEEEEQQATGAGGAPAAGGAQGEEHLGGLTATELAHILWDQLEQCLDVPQPDVPAVSEPLRAIAEQVEHEMDNCALPMLANTEMGELKTFTQWALRKLHVLHSVLDLVPPPLLTPYSKTKPVPAVGTHRAAVAELLAQLLRAQCPVVAQLVAASGVLRRCAVIAVEHPNCSAIHGAVGRCLRVALSPTVGGVGLWQQLLGSAPVAAPEGALSGDRGGSLNLAAEAAAIVAAAKRDVPTIGKRPPNVGFALAVGQMLHQAATGERLGAGSGEPPAGGEAADAPSGGSNGQAAGAAQKAAAATAGDSSGAASDADAAQAAEAGSQLLAERPPEHSGLRRVRSDAAIPRVASAAVSDMPGEGESWEHNLRMALDSTEAWVDFSGGPDSLLRAALGEQVGDLGGPRPRPGCDPEPDADDADVSSGQIISGQELLMMLRGLNLGGFSGGL</sequence>
<feature type="compositionally biased region" description="Basic and acidic residues" evidence="2">
    <location>
        <begin position="77"/>
        <end position="88"/>
    </location>
</feature>
<dbReference type="PANTHER" id="PTHR24110">
    <property type="entry name" value="CENTROSOMAL PROTEIN OF 78 KDA"/>
    <property type="match status" value="1"/>
</dbReference>
<feature type="region of interest" description="Disordered" evidence="2">
    <location>
        <begin position="1"/>
        <end position="98"/>
    </location>
</feature>
<feature type="region of interest" description="Disordered" evidence="2">
    <location>
        <begin position="192"/>
        <end position="249"/>
    </location>
</feature>
<feature type="region of interest" description="Disordered" evidence="2">
    <location>
        <begin position="262"/>
        <end position="286"/>
    </location>
</feature>
<reference evidence="3 4" key="1">
    <citation type="journal article" date="2018" name="Plant J.">
        <title>Genome sequences of Chlorella sorokiniana UTEX 1602 and Micractinium conductrix SAG 241.80: implications to maltose excretion by a green alga.</title>
        <authorList>
            <person name="Arriola M.B."/>
            <person name="Velmurugan N."/>
            <person name="Zhang Y."/>
            <person name="Plunkett M.H."/>
            <person name="Hondzo H."/>
            <person name="Barney B.M."/>
        </authorList>
    </citation>
    <scope>NUCLEOTIDE SEQUENCE [LARGE SCALE GENOMIC DNA]</scope>
    <source>
        <strain evidence="3 4">SAG 241.80</strain>
    </source>
</reference>
<dbReference type="SUPFAM" id="SSF52047">
    <property type="entry name" value="RNI-like"/>
    <property type="match status" value="1"/>
</dbReference>
<feature type="compositionally biased region" description="Basic residues" evidence="2">
    <location>
        <begin position="48"/>
        <end position="60"/>
    </location>
</feature>
<dbReference type="InterPro" id="IPR001611">
    <property type="entry name" value="Leu-rich_rpt"/>
</dbReference>
<comment type="subcellular location">
    <subcellularLocation>
        <location evidence="1">Cytoplasm</location>
        <location evidence="1">Cytoskeleton</location>
        <location evidence="1">Cilium axoneme</location>
    </subcellularLocation>
</comment>
<dbReference type="EMBL" id="LHPF02000004">
    <property type="protein sequence ID" value="PSC74449.1"/>
    <property type="molecule type" value="Genomic_DNA"/>
</dbReference>
<dbReference type="InterPro" id="IPR032675">
    <property type="entry name" value="LRR_dom_sf"/>
</dbReference>
<keyword evidence="4" id="KW-1185">Reference proteome</keyword>
<gene>
    <name evidence="3" type="ORF">C2E20_2454</name>
</gene>
<dbReference type="Pfam" id="PF13516">
    <property type="entry name" value="LRR_6"/>
    <property type="match status" value="1"/>
</dbReference>
<feature type="compositionally biased region" description="Low complexity" evidence="2">
    <location>
        <begin position="533"/>
        <end position="555"/>
    </location>
</feature>
<proteinExistence type="predicted"/>
<feature type="compositionally biased region" description="Gly residues" evidence="2">
    <location>
        <begin position="61"/>
        <end position="70"/>
    </location>
</feature>
<comment type="caution">
    <text evidence="3">The sequence shown here is derived from an EMBL/GenBank/DDBJ whole genome shotgun (WGS) entry which is preliminary data.</text>
</comment>
<evidence type="ECO:0000256" key="2">
    <source>
        <dbReference type="SAM" id="MobiDB-lite"/>
    </source>
</evidence>
<dbReference type="PANTHER" id="PTHR24110:SF3">
    <property type="entry name" value="CENTROSOMAL PROTEIN OF 78 KDA"/>
    <property type="match status" value="1"/>
</dbReference>
<evidence type="ECO:0000256" key="1">
    <source>
        <dbReference type="ARBA" id="ARBA00004430"/>
    </source>
</evidence>
<name>A0A2P6VK27_9CHLO</name>
<feature type="region of interest" description="Disordered" evidence="2">
    <location>
        <begin position="527"/>
        <end position="555"/>
    </location>
</feature>
<dbReference type="GO" id="GO:0005930">
    <property type="term" value="C:axoneme"/>
    <property type="evidence" value="ECO:0007669"/>
    <property type="project" value="UniProtKB-SubCell"/>
</dbReference>
<feature type="compositionally biased region" description="Pro residues" evidence="2">
    <location>
        <begin position="196"/>
        <end position="205"/>
    </location>
</feature>
<dbReference type="OrthoDB" id="514600at2759"/>
<protein>
    <submittedName>
        <fullName evidence="3">Nucleotide-binding oligomerization domain-containing 1</fullName>
    </submittedName>
</protein>